<feature type="transmembrane region" description="Helical" evidence="5">
    <location>
        <begin position="62"/>
        <end position="82"/>
    </location>
</feature>
<feature type="transmembrane region" description="Helical" evidence="5">
    <location>
        <begin position="455"/>
        <end position="483"/>
    </location>
</feature>
<organism evidence="7 8">
    <name type="scientific">Blastopirellula marina</name>
    <dbReference type="NCBI Taxonomy" id="124"/>
    <lineage>
        <taxon>Bacteria</taxon>
        <taxon>Pseudomonadati</taxon>
        <taxon>Planctomycetota</taxon>
        <taxon>Planctomycetia</taxon>
        <taxon>Pirellulales</taxon>
        <taxon>Pirellulaceae</taxon>
        <taxon>Blastopirellula</taxon>
    </lineage>
</organism>
<dbReference type="InterPro" id="IPR036513">
    <property type="entry name" value="STAS_dom_sf"/>
</dbReference>
<accession>A0A2S8FE95</accession>
<evidence type="ECO:0000313" key="8">
    <source>
        <dbReference type="Proteomes" id="UP000238322"/>
    </source>
</evidence>
<feature type="transmembrane region" description="Helical" evidence="5">
    <location>
        <begin position="272"/>
        <end position="292"/>
    </location>
</feature>
<dbReference type="GO" id="GO:0055085">
    <property type="term" value="P:transmembrane transport"/>
    <property type="evidence" value="ECO:0007669"/>
    <property type="project" value="InterPro"/>
</dbReference>
<feature type="transmembrane region" description="Helical" evidence="5">
    <location>
        <begin position="325"/>
        <end position="347"/>
    </location>
</feature>
<feature type="transmembrane region" description="Helical" evidence="5">
    <location>
        <begin position="246"/>
        <end position="265"/>
    </location>
</feature>
<proteinExistence type="predicted"/>
<feature type="transmembrane region" description="Helical" evidence="5">
    <location>
        <begin position="405"/>
        <end position="434"/>
    </location>
</feature>
<gene>
    <name evidence="7" type="ORF">C5Y83_22985</name>
</gene>
<feature type="transmembrane region" description="Helical" evidence="5">
    <location>
        <begin position="148"/>
        <end position="170"/>
    </location>
</feature>
<dbReference type="Proteomes" id="UP000238322">
    <property type="component" value="Unassembled WGS sequence"/>
</dbReference>
<dbReference type="Gene3D" id="3.30.750.24">
    <property type="entry name" value="STAS domain"/>
    <property type="match status" value="1"/>
</dbReference>
<dbReference type="PANTHER" id="PTHR11814">
    <property type="entry name" value="SULFATE TRANSPORTER"/>
    <property type="match status" value="1"/>
</dbReference>
<dbReference type="InterPro" id="IPR001902">
    <property type="entry name" value="SLC26A/SulP_fam"/>
</dbReference>
<keyword evidence="4 5" id="KW-0472">Membrane</keyword>
<dbReference type="PROSITE" id="PS50801">
    <property type="entry name" value="STAS"/>
    <property type="match status" value="1"/>
</dbReference>
<evidence type="ECO:0000313" key="7">
    <source>
        <dbReference type="EMBL" id="PQO30244.1"/>
    </source>
</evidence>
<dbReference type="InterPro" id="IPR011547">
    <property type="entry name" value="SLC26A/SulP_dom"/>
</dbReference>
<dbReference type="EMBL" id="PUHY01000014">
    <property type="protein sequence ID" value="PQO30244.1"/>
    <property type="molecule type" value="Genomic_DNA"/>
</dbReference>
<evidence type="ECO:0000256" key="3">
    <source>
        <dbReference type="ARBA" id="ARBA00022989"/>
    </source>
</evidence>
<evidence type="ECO:0000256" key="1">
    <source>
        <dbReference type="ARBA" id="ARBA00004141"/>
    </source>
</evidence>
<evidence type="ECO:0000256" key="4">
    <source>
        <dbReference type="ARBA" id="ARBA00023136"/>
    </source>
</evidence>
<protein>
    <submittedName>
        <fullName evidence="7">SulP family inorganic anion transporter</fullName>
    </submittedName>
</protein>
<dbReference type="SUPFAM" id="SSF52091">
    <property type="entry name" value="SpoIIaa-like"/>
    <property type="match status" value="1"/>
</dbReference>
<name>A0A2S8FE95_9BACT</name>
<feature type="transmembrane region" description="Helical" evidence="5">
    <location>
        <begin position="88"/>
        <end position="104"/>
    </location>
</feature>
<dbReference type="GO" id="GO:0016020">
    <property type="term" value="C:membrane"/>
    <property type="evidence" value="ECO:0007669"/>
    <property type="project" value="UniProtKB-SubCell"/>
</dbReference>
<dbReference type="Pfam" id="PF00916">
    <property type="entry name" value="Sulfate_transp"/>
    <property type="match status" value="1"/>
</dbReference>
<dbReference type="InterPro" id="IPR002645">
    <property type="entry name" value="STAS_dom"/>
</dbReference>
<reference evidence="7 8" key="1">
    <citation type="submission" date="2018-02" db="EMBL/GenBank/DDBJ databases">
        <title>Comparative genomes isolates from brazilian mangrove.</title>
        <authorList>
            <person name="Araujo J.E."/>
            <person name="Taketani R.G."/>
            <person name="Silva M.C.P."/>
            <person name="Loureco M.V."/>
            <person name="Andreote F.D."/>
        </authorList>
    </citation>
    <scope>NUCLEOTIDE SEQUENCE [LARGE SCALE GENOMIC DNA]</scope>
    <source>
        <strain evidence="7 8">Hex-1 MGV</strain>
    </source>
</reference>
<evidence type="ECO:0000259" key="6">
    <source>
        <dbReference type="PROSITE" id="PS50801"/>
    </source>
</evidence>
<dbReference type="AlphaFoldDB" id="A0A2S8FE95"/>
<feature type="transmembrane region" description="Helical" evidence="5">
    <location>
        <begin position="367"/>
        <end position="385"/>
    </location>
</feature>
<feature type="domain" description="STAS" evidence="6">
    <location>
        <begin position="494"/>
        <end position="568"/>
    </location>
</feature>
<keyword evidence="3 5" id="KW-1133">Transmembrane helix</keyword>
<keyword evidence="2 5" id="KW-0812">Transmembrane</keyword>
<feature type="transmembrane region" description="Helical" evidence="5">
    <location>
        <begin position="182"/>
        <end position="203"/>
    </location>
</feature>
<evidence type="ECO:0000256" key="2">
    <source>
        <dbReference type="ARBA" id="ARBA00022692"/>
    </source>
</evidence>
<evidence type="ECO:0000256" key="5">
    <source>
        <dbReference type="SAM" id="Phobius"/>
    </source>
</evidence>
<sequence length="613" mass="65323">MAVRLRVRNGRRAIARNRSIQQSGKLHRLASSFINGYQAMRSNESSNGTATSYFSGAFRKDFVSSIVVFLVALPLCIGIAVAVGVNPARALITGIIGGLVVGFFSGSPLQVSGPAAGLFVIVADILANQRAKFLTLYSGPEAGAESSAVTYSLAALGFAVLLAGVIQIVAGRLMIGRWFQAVSPAVINGMLAGIGVLIMVSQFHVMLDHEALWHGHKAHGGLQYMATIPEAIWKCFTPEEAGHVHHLAAAIGMVTIVTMLLWQSLAPKKMQLIPAALLGIVMATIVALVWNFPLKQLNVPQNLLEEVSLLNSTPEWKAILTDSSLYISALVIALVASAETLLCATAIDKMKQGHKTNHDKELTAQGIGNVLCGLVGALPMTGVIVRSSANVNAGGQTRGATIMHGAWLLLFIVLLPSILTMVPKAALGALLVFTGFKLLNIKQIKELYKTSWSEFAIYATTVALIVSFDLLVGVVAGIVLSAVKLLVTFTRFEADLVVNDEESTAELSLNGAATFLRLPVLAARLEEIPEDVALHVDLTNLSYIDHACFETLIDWAKQHEKSGGELTIDWNLLHGKFQKEVDIRGTNGVPSPHARSGLTSGKTIPVKSGAIAS</sequence>
<comment type="subcellular location">
    <subcellularLocation>
        <location evidence="1">Membrane</location>
        <topology evidence="1">Multi-pass membrane protein</topology>
    </subcellularLocation>
</comment>
<comment type="caution">
    <text evidence="7">The sequence shown here is derived from an EMBL/GenBank/DDBJ whole genome shotgun (WGS) entry which is preliminary data.</text>
</comment>